<protein>
    <submittedName>
        <fullName evidence="1">Uncharacterized protein</fullName>
    </submittedName>
</protein>
<dbReference type="Proteomes" id="UP001187343">
    <property type="component" value="Unassembled WGS sequence"/>
</dbReference>
<sequence length="288" mass="32863">MADDLGDEWWVHGDNSGVSEAEEDTETQPNESKSKKRKGEKEIQDNTKIKKRKKTVQKECFITQKRSEESGDKESNKNKKRRKKKTITDVLTSSEPVAGTPADLISLLRSHFSQTHSVIEQDEMVLNESCFLYCNDLTHSLSSYLKEVCPKWAKIQKQHTQTQSVMLLIVCGSALRSIDLIKQLTVFKGDAKVMKLFGKHMKVEEQKKLLSKVAIHIAVGTPGRICCLLENEGLTTQGLKYLILDWNYRDVKQRRMMDMAEVKADFIKMMNQGLLQSCKEGTFKIGLF</sequence>
<accession>A0AA88PXX4</accession>
<gene>
    <name evidence="1" type="ORF">Q8A67_006767</name>
</gene>
<dbReference type="InterPro" id="IPR027417">
    <property type="entry name" value="P-loop_NTPase"/>
</dbReference>
<dbReference type="Pfam" id="PF14617">
    <property type="entry name" value="CMS1"/>
    <property type="match status" value="1"/>
</dbReference>
<keyword evidence="2" id="KW-1185">Reference proteome</keyword>
<dbReference type="SUPFAM" id="SSF52540">
    <property type="entry name" value="P-loop containing nucleoside triphosphate hydrolases"/>
    <property type="match status" value="1"/>
</dbReference>
<organism evidence="1 2">
    <name type="scientific">Cirrhinus molitorella</name>
    <name type="common">mud carp</name>
    <dbReference type="NCBI Taxonomy" id="172907"/>
    <lineage>
        <taxon>Eukaryota</taxon>
        <taxon>Metazoa</taxon>
        <taxon>Chordata</taxon>
        <taxon>Craniata</taxon>
        <taxon>Vertebrata</taxon>
        <taxon>Euteleostomi</taxon>
        <taxon>Actinopterygii</taxon>
        <taxon>Neopterygii</taxon>
        <taxon>Teleostei</taxon>
        <taxon>Ostariophysi</taxon>
        <taxon>Cypriniformes</taxon>
        <taxon>Cyprinidae</taxon>
        <taxon>Labeoninae</taxon>
        <taxon>Labeonini</taxon>
        <taxon>Cirrhinus</taxon>
    </lineage>
</organism>
<dbReference type="InterPro" id="IPR032704">
    <property type="entry name" value="Cms1"/>
</dbReference>
<evidence type="ECO:0000313" key="2">
    <source>
        <dbReference type="Proteomes" id="UP001187343"/>
    </source>
</evidence>
<dbReference type="AlphaFoldDB" id="A0AA88PXX4"/>
<dbReference type="PANTHER" id="PTHR24030">
    <property type="entry name" value="PROTEIN CMSS1"/>
    <property type="match status" value="1"/>
</dbReference>
<evidence type="ECO:0000313" key="1">
    <source>
        <dbReference type="EMBL" id="KAK2904968.1"/>
    </source>
</evidence>
<name>A0AA88PXX4_9TELE</name>
<dbReference type="EMBL" id="JAUYZG010000006">
    <property type="protein sequence ID" value="KAK2904968.1"/>
    <property type="molecule type" value="Genomic_DNA"/>
</dbReference>
<reference evidence="1" key="1">
    <citation type="submission" date="2023-08" db="EMBL/GenBank/DDBJ databases">
        <title>Chromosome-level Genome Assembly of mud carp (Cirrhinus molitorella).</title>
        <authorList>
            <person name="Liu H."/>
        </authorList>
    </citation>
    <scope>NUCLEOTIDE SEQUENCE</scope>
    <source>
        <strain evidence="1">Prfri</strain>
        <tissue evidence="1">Muscle</tissue>
    </source>
</reference>
<comment type="caution">
    <text evidence="1">The sequence shown here is derived from an EMBL/GenBank/DDBJ whole genome shotgun (WGS) entry which is preliminary data.</text>
</comment>
<dbReference type="GO" id="GO:0005634">
    <property type="term" value="C:nucleus"/>
    <property type="evidence" value="ECO:0007669"/>
    <property type="project" value="TreeGrafter"/>
</dbReference>
<dbReference type="PANTHER" id="PTHR24030:SF0">
    <property type="entry name" value="PROTEIN CMSS1"/>
    <property type="match status" value="1"/>
</dbReference>
<dbReference type="GO" id="GO:0030686">
    <property type="term" value="C:90S preribosome"/>
    <property type="evidence" value="ECO:0007669"/>
    <property type="project" value="TreeGrafter"/>
</dbReference>
<proteinExistence type="predicted"/>
<dbReference type="Gene3D" id="3.40.50.300">
    <property type="entry name" value="P-loop containing nucleotide triphosphate hydrolases"/>
    <property type="match status" value="1"/>
</dbReference>